<dbReference type="RefSeq" id="WP_063475724.1">
    <property type="nucleotide sequence ID" value="NZ_NWSJ01000001.1"/>
</dbReference>
<evidence type="ECO:0000313" key="1">
    <source>
        <dbReference type="EMBL" id="RUM04076.1"/>
    </source>
</evidence>
<comment type="caution">
    <text evidence="1">The sequence shown here is derived from an EMBL/GenBank/DDBJ whole genome shotgun (WGS) entry which is preliminary data.</text>
</comment>
<protein>
    <submittedName>
        <fullName evidence="1">Uncharacterized protein</fullName>
    </submittedName>
</protein>
<name>A0A3S0XS80_9HYPH</name>
<dbReference type="AlphaFoldDB" id="A0A3S0XS80"/>
<gene>
    <name evidence="1" type="ORF">EEQ99_00455</name>
</gene>
<proteinExistence type="predicted"/>
<sequence>MIGDALRIEAICDEPGNCAIAFFRALAGQAYKTTLRAKMIRSSVDLCGFRGEITGFSLH</sequence>
<dbReference type="GeneID" id="75216994"/>
<dbReference type="Proteomes" id="UP000273611">
    <property type="component" value="Unassembled WGS sequence"/>
</dbReference>
<dbReference type="EMBL" id="RIBW01000001">
    <property type="protein sequence ID" value="RUM04076.1"/>
    <property type="molecule type" value="Genomic_DNA"/>
</dbReference>
<evidence type="ECO:0000313" key="2">
    <source>
        <dbReference type="Proteomes" id="UP000273611"/>
    </source>
</evidence>
<organism evidence="1 2">
    <name type="scientific">Rhizobium anhuiense</name>
    <dbReference type="NCBI Taxonomy" id="1184720"/>
    <lineage>
        <taxon>Bacteria</taxon>
        <taxon>Pseudomonadati</taxon>
        <taxon>Pseudomonadota</taxon>
        <taxon>Alphaproteobacteria</taxon>
        <taxon>Hyphomicrobiales</taxon>
        <taxon>Rhizobiaceae</taxon>
        <taxon>Rhizobium/Agrobacterium group</taxon>
        <taxon>Rhizobium</taxon>
    </lineage>
</organism>
<accession>A0A3S0XS80</accession>
<reference evidence="1 2" key="1">
    <citation type="journal article" date="2015" name="Int. J. Syst. Evol. Microbiol.">
        <title>Rhizobium anhuiense sp. nov., isolated from effective nodules of Vicia faba and Pisum sativum.</title>
        <authorList>
            <person name="Zhang Y.J."/>
            <person name="Zheng W.T."/>
            <person name="Everall I."/>
            <person name="Young J.P."/>
            <person name="Zhang X.X."/>
            <person name="Tian C.F."/>
            <person name="Sui X.H."/>
            <person name="Wang E.T."/>
            <person name="Chen W.X."/>
        </authorList>
    </citation>
    <scope>NUCLEOTIDE SEQUENCE [LARGE SCALE GENOMIC DNA]</scope>
    <source>
        <strain evidence="1 2">CCBAU 23252</strain>
    </source>
</reference>